<sequence>MTSLPAFAASAPPDAPTTMASPTPTAPGPASGGPGAGSHGSDAGPADRPRVRRIKSADAARMRALRLEMLADAPLAFLETVAEAAARPHAEYANRVRQNASGSDIAAFVAELPPARELSPAAGPFVGHAGGHAVPTEPGLTVIFAVYVTPTRRGTGLLADLIEQVAVWSRAAGRPELMLEVVVGNDRALRAYQRLGFVDTGVRVPHPRVPALTELQMRRRA</sequence>
<organism evidence="3 4">
    <name type="scientific">Micromonospora pisi</name>
    <dbReference type="NCBI Taxonomy" id="589240"/>
    <lineage>
        <taxon>Bacteria</taxon>
        <taxon>Bacillati</taxon>
        <taxon>Actinomycetota</taxon>
        <taxon>Actinomycetes</taxon>
        <taxon>Micromonosporales</taxon>
        <taxon>Micromonosporaceae</taxon>
        <taxon>Micromonospora</taxon>
    </lineage>
</organism>
<dbReference type="AlphaFoldDB" id="A0A495JIH2"/>
<proteinExistence type="predicted"/>
<reference evidence="3 4" key="1">
    <citation type="submission" date="2018-10" db="EMBL/GenBank/DDBJ databases">
        <title>Sequencing the genomes of 1000 actinobacteria strains.</title>
        <authorList>
            <person name="Klenk H.-P."/>
        </authorList>
    </citation>
    <scope>NUCLEOTIDE SEQUENCE [LARGE SCALE GENOMIC DNA]</scope>
    <source>
        <strain evidence="3 4">DSM 45175</strain>
    </source>
</reference>
<evidence type="ECO:0000313" key="4">
    <source>
        <dbReference type="Proteomes" id="UP000277671"/>
    </source>
</evidence>
<dbReference type="CDD" id="cd04301">
    <property type="entry name" value="NAT_SF"/>
    <property type="match status" value="1"/>
</dbReference>
<comment type="caution">
    <text evidence="3">The sequence shown here is derived from an EMBL/GenBank/DDBJ whole genome shotgun (WGS) entry which is preliminary data.</text>
</comment>
<dbReference type="EMBL" id="RBKT01000001">
    <property type="protein sequence ID" value="RKR88860.1"/>
    <property type="molecule type" value="Genomic_DNA"/>
</dbReference>
<keyword evidence="3" id="KW-0689">Ribosomal protein</keyword>
<keyword evidence="3" id="KW-0687">Ribonucleoprotein</keyword>
<dbReference type="SUPFAM" id="SSF55729">
    <property type="entry name" value="Acyl-CoA N-acyltransferases (Nat)"/>
    <property type="match status" value="1"/>
</dbReference>
<evidence type="ECO:0000259" key="2">
    <source>
        <dbReference type="PROSITE" id="PS51186"/>
    </source>
</evidence>
<gene>
    <name evidence="3" type="ORF">BDK92_3191</name>
</gene>
<dbReference type="InterPro" id="IPR000182">
    <property type="entry name" value="GNAT_dom"/>
</dbReference>
<dbReference type="Proteomes" id="UP000277671">
    <property type="component" value="Unassembled WGS sequence"/>
</dbReference>
<feature type="domain" description="N-acetyltransferase" evidence="2">
    <location>
        <begin position="49"/>
        <end position="221"/>
    </location>
</feature>
<dbReference type="GO" id="GO:0005840">
    <property type="term" value="C:ribosome"/>
    <property type="evidence" value="ECO:0007669"/>
    <property type="project" value="UniProtKB-KW"/>
</dbReference>
<dbReference type="GO" id="GO:0016747">
    <property type="term" value="F:acyltransferase activity, transferring groups other than amino-acyl groups"/>
    <property type="evidence" value="ECO:0007669"/>
    <property type="project" value="InterPro"/>
</dbReference>
<dbReference type="Gene3D" id="3.40.630.30">
    <property type="match status" value="1"/>
</dbReference>
<evidence type="ECO:0000256" key="1">
    <source>
        <dbReference type="SAM" id="MobiDB-lite"/>
    </source>
</evidence>
<accession>A0A495JIH2</accession>
<dbReference type="InterPro" id="IPR016181">
    <property type="entry name" value="Acyl_CoA_acyltransferase"/>
</dbReference>
<keyword evidence="4" id="KW-1185">Reference proteome</keyword>
<feature type="compositionally biased region" description="Low complexity" evidence="1">
    <location>
        <begin position="1"/>
        <end position="23"/>
    </location>
</feature>
<name>A0A495JIH2_9ACTN</name>
<evidence type="ECO:0000313" key="3">
    <source>
        <dbReference type="EMBL" id="RKR88860.1"/>
    </source>
</evidence>
<feature type="region of interest" description="Disordered" evidence="1">
    <location>
        <begin position="1"/>
        <end position="51"/>
    </location>
</feature>
<dbReference type="PROSITE" id="PS51186">
    <property type="entry name" value="GNAT"/>
    <property type="match status" value="1"/>
</dbReference>
<protein>
    <submittedName>
        <fullName evidence="3">Ribosomal protein S18 acetylase RimI-like enzyme</fullName>
    </submittedName>
</protein>
<dbReference type="Pfam" id="PF00583">
    <property type="entry name" value="Acetyltransf_1"/>
    <property type="match status" value="1"/>
</dbReference>